<gene>
    <name evidence="4" type="ORF">TCIL3000_0_48990</name>
</gene>
<evidence type="ECO:0000313" key="4">
    <source>
        <dbReference type="EMBL" id="CCD14255.1"/>
    </source>
</evidence>
<evidence type="ECO:0000259" key="3">
    <source>
        <dbReference type="PROSITE" id="PS50105"/>
    </source>
</evidence>
<feature type="transmembrane region" description="Helical" evidence="1">
    <location>
        <begin position="261"/>
        <end position="280"/>
    </location>
</feature>
<evidence type="ECO:0000313" key="5">
    <source>
        <dbReference type="Proteomes" id="UP000000702"/>
    </source>
</evidence>
<reference evidence="4 5" key="2">
    <citation type="journal article" date="2012" name="Proc. Natl. Acad. Sci. U.S.A.">
        <title>Antigenic diversity is generated by distinct evolutionary mechanisms in African trypanosome species.</title>
        <authorList>
            <person name="Jackson A.P."/>
            <person name="Berry A."/>
            <person name="Aslett M."/>
            <person name="Allison H.C."/>
            <person name="Burton P."/>
            <person name="Vavrova-Anderson J."/>
            <person name="Brown R."/>
            <person name="Browne H."/>
            <person name="Corton N."/>
            <person name="Hauser H."/>
            <person name="Gamble J."/>
            <person name="Gilderthorp R."/>
            <person name="Marcello L."/>
            <person name="McQuillan J."/>
            <person name="Otto T.D."/>
            <person name="Quail M.A."/>
            <person name="Sanders M.J."/>
            <person name="van Tonder A."/>
            <person name="Ginger M.L."/>
            <person name="Field M.C."/>
            <person name="Barry J.D."/>
            <person name="Hertz-Fowler C."/>
            <person name="Berriman M."/>
        </authorList>
    </citation>
    <scope>NUCLEOTIDE SEQUENCE [LARGE SCALE GENOMIC DNA]</scope>
    <source>
        <strain evidence="4 5">IL3000</strain>
    </source>
</reference>
<organism evidence="4 5">
    <name type="scientific">Trypanosoma congolense (strain IL3000)</name>
    <dbReference type="NCBI Taxonomy" id="1068625"/>
    <lineage>
        <taxon>Eukaryota</taxon>
        <taxon>Discoba</taxon>
        <taxon>Euglenozoa</taxon>
        <taxon>Kinetoplastea</taxon>
        <taxon>Metakinetoplastina</taxon>
        <taxon>Trypanosomatida</taxon>
        <taxon>Trypanosomatidae</taxon>
        <taxon>Trypanosoma</taxon>
        <taxon>Nannomonas</taxon>
    </lineage>
</organism>
<keyword evidence="2" id="KW-0732">Signal</keyword>
<feature type="signal peptide" evidence="2">
    <location>
        <begin position="1"/>
        <end position="25"/>
    </location>
</feature>
<dbReference type="AlphaFoldDB" id="F9WAI8"/>
<sequence>MITYRGVDALFVLLLTFQWAHVSQAETVKVTASPIGNKPVNLWSVTDVEYWMNNTVGYPEYSGYVRKHLVDGPTLMEMTPADFEEHFPIENSIHVIKITAHMKLAKGLCSCGEDSAQGDFWSYFKREQFRVFVVGATSLFFPRVSMIYTFLSDKQLYGMLLGGGSRLDEVAMAAGAGSADSKDTHNVPLLYTLLFLIFLIAAPDIFMALQACRMITTNYFIMPLVVVHFLFQAYGEYILLVLIYSGNAFPPGTSLARKLSLMYSYTLAIPPIVFVLYFFIPYFLQVIVVCFLLLNVLIMCIGVITVHLGGARSAEGPRDKTD</sequence>
<evidence type="ECO:0000256" key="1">
    <source>
        <dbReference type="SAM" id="Phobius"/>
    </source>
</evidence>
<feature type="transmembrane region" description="Helical" evidence="1">
    <location>
        <begin position="229"/>
        <end position="249"/>
    </location>
</feature>
<dbReference type="Gene3D" id="1.10.150.50">
    <property type="entry name" value="Transcription Factor, Ets-1"/>
    <property type="match status" value="1"/>
</dbReference>
<keyword evidence="5" id="KW-1185">Reference proteome</keyword>
<feature type="transmembrane region" description="Helical" evidence="1">
    <location>
        <begin position="129"/>
        <end position="151"/>
    </location>
</feature>
<keyword evidence="1" id="KW-1133">Transmembrane helix</keyword>
<feature type="transmembrane region" description="Helical" evidence="1">
    <location>
        <begin position="189"/>
        <end position="209"/>
    </location>
</feature>
<dbReference type="InterPro" id="IPR013761">
    <property type="entry name" value="SAM/pointed_sf"/>
</dbReference>
<keyword evidence="1" id="KW-0812">Transmembrane</keyword>
<feature type="domain" description="SAM" evidence="3">
    <location>
        <begin position="43"/>
        <end position="108"/>
    </location>
</feature>
<dbReference type="Proteomes" id="UP000000702">
    <property type="component" value="Unassembled WGS sequence"/>
</dbReference>
<keyword evidence="1" id="KW-0472">Membrane</keyword>
<proteinExistence type="predicted"/>
<accession>F9WAI8</accession>
<name>F9WAI8_TRYCI</name>
<dbReference type="Pfam" id="PF00536">
    <property type="entry name" value="SAM_1"/>
    <property type="match status" value="1"/>
</dbReference>
<reference evidence="5" key="1">
    <citation type="submission" date="2011-07" db="EMBL/GenBank/DDBJ databases">
        <title>Divergent evolution of antigenic variation in African trypanosomes.</title>
        <authorList>
            <person name="Jackson A.P."/>
            <person name="Berry A."/>
            <person name="Allison H.C."/>
            <person name="Burton P."/>
            <person name="Anderson J."/>
            <person name="Aslett M."/>
            <person name="Brown R."/>
            <person name="Corton N."/>
            <person name="Harris D."/>
            <person name="Hauser H."/>
            <person name="Gamble J."/>
            <person name="Gilderthorp R."/>
            <person name="McQuillan J."/>
            <person name="Quail M.A."/>
            <person name="Sanders M."/>
            <person name="Van Tonder A."/>
            <person name="Ginger M.L."/>
            <person name="Donelson J.E."/>
            <person name="Field M.C."/>
            <person name="Barry J.D."/>
            <person name="Berriman M."/>
            <person name="Hertz-Fowler C."/>
        </authorList>
    </citation>
    <scope>NUCLEOTIDE SEQUENCE [LARGE SCALE GENOMIC DNA]</scope>
    <source>
        <strain evidence="5">IL3000</strain>
    </source>
</reference>
<evidence type="ECO:0000256" key="2">
    <source>
        <dbReference type="SAM" id="SignalP"/>
    </source>
</evidence>
<dbReference type="OMA" id="VEYWMNN"/>
<feature type="chain" id="PRO_5003390053" evidence="2">
    <location>
        <begin position="26"/>
        <end position="322"/>
    </location>
</feature>
<dbReference type="SUPFAM" id="SSF47769">
    <property type="entry name" value="SAM/Pointed domain"/>
    <property type="match status" value="1"/>
</dbReference>
<comment type="caution">
    <text evidence="4">The sequence shown here is derived from an EMBL/GenBank/DDBJ whole genome shotgun (WGS) entry which is preliminary data.</text>
</comment>
<dbReference type="PROSITE" id="PS50105">
    <property type="entry name" value="SAM_DOMAIN"/>
    <property type="match status" value="1"/>
</dbReference>
<protein>
    <submittedName>
        <fullName evidence="4">WGS project CAEQ00000000 data, annotated contig 1978</fullName>
    </submittedName>
</protein>
<dbReference type="EMBL" id="CAEQ01001439">
    <property type="protein sequence ID" value="CCD14255.1"/>
    <property type="molecule type" value="Genomic_DNA"/>
</dbReference>
<dbReference type="VEuPathDB" id="TriTrypDB:TcIL3000_0_48990"/>
<feature type="transmembrane region" description="Helical" evidence="1">
    <location>
        <begin position="286"/>
        <end position="310"/>
    </location>
</feature>
<dbReference type="InterPro" id="IPR001660">
    <property type="entry name" value="SAM"/>
</dbReference>